<dbReference type="EMBL" id="MPPL01000001">
    <property type="protein sequence ID" value="OKS85297.1"/>
    <property type="molecule type" value="Genomic_DNA"/>
</dbReference>
<protein>
    <submittedName>
        <fullName evidence="1">Uncharacterized protein</fullName>
    </submittedName>
</protein>
<gene>
    <name evidence="1" type="ORF">RG47T_0741</name>
</gene>
<keyword evidence="2" id="KW-1185">Reference proteome</keyword>
<sequence length="340" mass="36530">MVKAQSGFEQLIKSGPADATKLVDAYGKPLFKGLGLGMNSGWTNTAQTNGLLHFDLRITGTAVFVPQSDKSFDVTRIGLSNSIRPDNTANTIAPTFSGNTKNNGPLMNIYDNNGNKVSSFNLPSGQLASVVPAPQLQLTVGLIKNTDVTVRAIPKVKVSDDIGSVSMIGFGIKHNIIQDFAGEAGHLIPFDLALAFNYNRLNYNKSLSVKPESGAVPADTQQSTDFSNQAIEGHINSFLFEAIFSKQILFFTPYIAAGYNTAKTDVSLVGNYPITSNTIPVVNQKFYTTYANPVTINERNVNGISGEIGFQLKLPIFRFYASYGVAASYSMVNAGIGFGI</sequence>
<dbReference type="STRING" id="1302689.RG47T_0741"/>
<dbReference type="InterPro" id="IPR046495">
    <property type="entry name" value="DUF6588"/>
</dbReference>
<organism evidence="1 2">
    <name type="scientific">Mucilaginibacter polytrichastri</name>
    <dbReference type="NCBI Taxonomy" id="1302689"/>
    <lineage>
        <taxon>Bacteria</taxon>
        <taxon>Pseudomonadati</taxon>
        <taxon>Bacteroidota</taxon>
        <taxon>Sphingobacteriia</taxon>
        <taxon>Sphingobacteriales</taxon>
        <taxon>Sphingobacteriaceae</taxon>
        <taxon>Mucilaginibacter</taxon>
    </lineage>
</organism>
<comment type="caution">
    <text evidence="1">The sequence shown here is derived from an EMBL/GenBank/DDBJ whole genome shotgun (WGS) entry which is preliminary data.</text>
</comment>
<evidence type="ECO:0000313" key="2">
    <source>
        <dbReference type="Proteomes" id="UP000186720"/>
    </source>
</evidence>
<name>A0A1Q5ZU62_9SPHI</name>
<dbReference type="AlphaFoldDB" id="A0A1Q5ZU62"/>
<reference evidence="1 2" key="1">
    <citation type="submission" date="2016-11" db="EMBL/GenBank/DDBJ databases">
        <title>Whole Genome Sequencing of Mucilaginibacter polytrichastri RG4-7(T) isolated from the moss sample.</title>
        <authorList>
            <person name="Li Y."/>
        </authorList>
    </citation>
    <scope>NUCLEOTIDE SEQUENCE [LARGE SCALE GENOMIC DNA]</scope>
    <source>
        <strain evidence="1 2">RG4-7</strain>
    </source>
</reference>
<dbReference type="Proteomes" id="UP000186720">
    <property type="component" value="Unassembled WGS sequence"/>
</dbReference>
<accession>A0A1Q5ZU62</accession>
<proteinExistence type="predicted"/>
<evidence type="ECO:0000313" key="1">
    <source>
        <dbReference type="EMBL" id="OKS85297.1"/>
    </source>
</evidence>
<dbReference type="Pfam" id="PF20230">
    <property type="entry name" value="DUF6588"/>
    <property type="match status" value="1"/>
</dbReference>